<dbReference type="AlphaFoldDB" id="A0A4U5NJX8"/>
<dbReference type="EMBL" id="RCHU01001022">
    <property type="protein sequence ID" value="TKR83588.1"/>
    <property type="molecule type" value="Genomic_DNA"/>
</dbReference>
<dbReference type="InterPro" id="IPR036875">
    <property type="entry name" value="Znf_CCHC_sf"/>
</dbReference>
<dbReference type="GO" id="GO:0008270">
    <property type="term" value="F:zinc ion binding"/>
    <property type="evidence" value="ECO:0007669"/>
    <property type="project" value="UniProtKB-KW"/>
</dbReference>
<feature type="compositionally biased region" description="Basic and acidic residues" evidence="2">
    <location>
        <begin position="103"/>
        <end position="121"/>
    </location>
</feature>
<dbReference type="GO" id="GO:0003676">
    <property type="term" value="F:nucleic acid binding"/>
    <property type="evidence" value="ECO:0007669"/>
    <property type="project" value="InterPro"/>
</dbReference>
<dbReference type="Gene3D" id="4.10.60.10">
    <property type="entry name" value="Zinc finger, CCHC-type"/>
    <property type="match status" value="1"/>
</dbReference>
<evidence type="ECO:0000259" key="3">
    <source>
        <dbReference type="PROSITE" id="PS50158"/>
    </source>
</evidence>
<accession>A0A4U5NJX8</accession>
<name>A0A4U5NJX8_POPAL</name>
<evidence type="ECO:0000256" key="1">
    <source>
        <dbReference type="PROSITE-ProRule" id="PRU00047"/>
    </source>
</evidence>
<evidence type="ECO:0000313" key="4">
    <source>
        <dbReference type="EMBL" id="TKR83588.1"/>
    </source>
</evidence>
<comment type="caution">
    <text evidence="4">The sequence shown here is derived from an EMBL/GenBank/DDBJ whole genome shotgun (WGS) entry which is preliminary data.</text>
</comment>
<keyword evidence="1" id="KW-0479">Metal-binding</keyword>
<dbReference type="InterPro" id="IPR001878">
    <property type="entry name" value="Znf_CCHC"/>
</dbReference>
<feature type="domain" description="CCHC-type" evidence="3">
    <location>
        <begin position="89"/>
        <end position="103"/>
    </location>
</feature>
<reference evidence="4" key="1">
    <citation type="submission" date="2018-10" db="EMBL/GenBank/DDBJ databases">
        <title>Population genomic analysis revealed the cold adaptation of white poplar.</title>
        <authorList>
            <person name="Liu Y.-J."/>
        </authorList>
    </citation>
    <scope>NUCLEOTIDE SEQUENCE [LARGE SCALE GENOMIC DNA]</scope>
    <source>
        <strain evidence="4">PAL-ZL1</strain>
    </source>
</reference>
<gene>
    <name evidence="4" type="ORF">D5086_0000263590</name>
</gene>
<keyword evidence="1" id="KW-0862">Zinc</keyword>
<dbReference type="PROSITE" id="PS50158">
    <property type="entry name" value="ZF_CCHC"/>
    <property type="match status" value="1"/>
</dbReference>
<keyword evidence="1" id="KW-0863">Zinc-finger</keyword>
<feature type="region of interest" description="Disordered" evidence="2">
    <location>
        <begin position="103"/>
        <end position="138"/>
    </location>
</feature>
<sequence length="138" mass="16232">MADVPEEKSAGNASIPPQYIRYRIPKFEVEKFDGKDQKYAFSEQNSAKELWQALEDKFMEEEYRESSLLEEKDLPFSAQERRYLAKDECAFCHKKGHWKKDCPIKGNKEKDEPTVNVAREEDERDSAFMVSSPEKTLW</sequence>
<evidence type="ECO:0000256" key="2">
    <source>
        <dbReference type="SAM" id="MobiDB-lite"/>
    </source>
</evidence>
<proteinExistence type="predicted"/>
<organism evidence="4">
    <name type="scientific">Populus alba</name>
    <name type="common">White poplar</name>
    <dbReference type="NCBI Taxonomy" id="43335"/>
    <lineage>
        <taxon>Eukaryota</taxon>
        <taxon>Viridiplantae</taxon>
        <taxon>Streptophyta</taxon>
        <taxon>Embryophyta</taxon>
        <taxon>Tracheophyta</taxon>
        <taxon>Spermatophyta</taxon>
        <taxon>Magnoliopsida</taxon>
        <taxon>eudicotyledons</taxon>
        <taxon>Gunneridae</taxon>
        <taxon>Pentapetalae</taxon>
        <taxon>rosids</taxon>
        <taxon>fabids</taxon>
        <taxon>Malpighiales</taxon>
        <taxon>Salicaceae</taxon>
        <taxon>Saliceae</taxon>
        <taxon>Populus</taxon>
    </lineage>
</organism>
<protein>
    <recommendedName>
        <fullName evidence="3">CCHC-type domain-containing protein</fullName>
    </recommendedName>
</protein>
<dbReference type="SUPFAM" id="SSF57756">
    <property type="entry name" value="Retrovirus zinc finger-like domains"/>
    <property type="match status" value="1"/>
</dbReference>